<dbReference type="PANTHER" id="PTHR43649:SF33">
    <property type="entry name" value="POLYGALACTURONAN_RHAMNOGALACTURONAN-BINDING PROTEIN YTCQ"/>
    <property type="match status" value="1"/>
</dbReference>
<reference evidence="6 7" key="1">
    <citation type="submission" date="2019-03" db="EMBL/GenBank/DDBJ databases">
        <authorList>
            <person name="Kim M.K.M."/>
        </authorList>
    </citation>
    <scope>NUCLEOTIDE SEQUENCE [LARGE SCALE GENOMIC DNA]</scope>
    <source>
        <strain evidence="6 7">18JY21-1</strain>
    </source>
</reference>
<dbReference type="PANTHER" id="PTHR43649">
    <property type="entry name" value="ARABINOSE-BINDING PROTEIN-RELATED"/>
    <property type="match status" value="1"/>
</dbReference>
<dbReference type="CDD" id="cd14748">
    <property type="entry name" value="PBP2_UgpB"/>
    <property type="match status" value="1"/>
</dbReference>
<dbReference type="SUPFAM" id="SSF53850">
    <property type="entry name" value="Periplasmic binding protein-like II"/>
    <property type="match status" value="1"/>
</dbReference>
<dbReference type="Gene3D" id="3.40.190.10">
    <property type="entry name" value="Periplasmic binding protein-like II"/>
    <property type="match status" value="1"/>
</dbReference>
<evidence type="ECO:0000313" key="6">
    <source>
        <dbReference type="EMBL" id="TCZ78797.1"/>
    </source>
</evidence>
<evidence type="ECO:0000256" key="3">
    <source>
        <dbReference type="ARBA" id="ARBA00023136"/>
    </source>
</evidence>
<evidence type="ECO:0000256" key="4">
    <source>
        <dbReference type="ARBA" id="ARBA00023139"/>
    </source>
</evidence>
<accession>A0A4R4EGQ9</accession>
<comment type="caution">
    <text evidence="6">The sequence shown here is derived from an EMBL/GenBank/DDBJ whole genome shotgun (WGS) entry which is preliminary data.</text>
</comment>
<name>A0A4R4EGQ9_9BACL</name>
<dbReference type="Pfam" id="PF13416">
    <property type="entry name" value="SBP_bac_8"/>
    <property type="match status" value="1"/>
</dbReference>
<keyword evidence="3" id="KW-0472">Membrane</keyword>
<gene>
    <name evidence="6" type="ORF">E0485_06895</name>
</gene>
<keyword evidence="1" id="KW-1003">Cell membrane</keyword>
<evidence type="ECO:0000256" key="2">
    <source>
        <dbReference type="ARBA" id="ARBA00022729"/>
    </source>
</evidence>
<organism evidence="6 7">
    <name type="scientific">Paenibacillus albiflavus</name>
    <dbReference type="NCBI Taxonomy" id="2545760"/>
    <lineage>
        <taxon>Bacteria</taxon>
        <taxon>Bacillati</taxon>
        <taxon>Bacillota</taxon>
        <taxon>Bacilli</taxon>
        <taxon>Bacillales</taxon>
        <taxon>Paenibacillaceae</taxon>
        <taxon>Paenibacillus</taxon>
    </lineage>
</organism>
<dbReference type="OrthoDB" id="9782846at2"/>
<dbReference type="Proteomes" id="UP000295418">
    <property type="component" value="Unassembled WGS sequence"/>
</dbReference>
<keyword evidence="7" id="KW-1185">Reference proteome</keyword>
<evidence type="ECO:0000256" key="5">
    <source>
        <dbReference type="ARBA" id="ARBA00023288"/>
    </source>
</evidence>
<evidence type="ECO:0000313" key="7">
    <source>
        <dbReference type="Proteomes" id="UP000295418"/>
    </source>
</evidence>
<proteinExistence type="predicted"/>
<dbReference type="InterPro" id="IPR050490">
    <property type="entry name" value="Bact_solute-bd_prot1"/>
</dbReference>
<dbReference type="InterPro" id="IPR006059">
    <property type="entry name" value="SBP"/>
</dbReference>
<dbReference type="EMBL" id="SKFG01000004">
    <property type="protein sequence ID" value="TCZ78797.1"/>
    <property type="molecule type" value="Genomic_DNA"/>
</dbReference>
<protein>
    <submittedName>
        <fullName evidence="6">ABC transporter substrate-binding protein</fullName>
    </submittedName>
</protein>
<keyword evidence="4" id="KW-0564">Palmitate</keyword>
<sequence>MKKFVLLMMTFMLVLIGCSTNDGKDGKVTLRYSRWGTPEEIKGTQDIIDKFNSSHPNIEVKLEYADWENYWTKLQTQQAGGKAPDVFLLDSAFFIGTFAEKNAIQDLTPFVQKSNLDLNQFLPGLTNIHTYKEKLYALPRDLNSIIMFYNKSLFEKAKLDVPNGTWTWDQALQAALKLTVDKNGKTADQPDFDPKNIVQYGIFLNDQNVDNTVEPMMIQNGGHMFNGDYTGTTMATAESQQVLGFLHDLVNKYHVSPSSEMVANMGTPFATGKVAMTMDGSWMLPEYNKTQGFEWDVTLPPIYKKQALAVQSVGNAMAAKTKYPDQAWELIRYLSGEEAQKIMAKEGSSIPALKSIAESDFLQGAPTNRKAFLDATEFGISQPWFPGRAEVIDLMAQEFKSYMTNIKKLDEIVTKIDKDSQEKIKAGN</sequence>
<dbReference type="PROSITE" id="PS51257">
    <property type="entry name" value="PROKAR_LIPOPROTEIN"/>
    <property type="match status" value="1"/>
</dbReference>
<dbReference type="RefSeq" id="WP_132417247.1">
    <property type="nucleotide sequence ID" value="NZ_SKFG01000004.1"/>
</dbReference>
<dbReference type="AlphaFoldDB" id="A0A4R4EGQ9"/>
<keyword evidence="2" id="KW-0732">Signal</keyword>
<keyword evidence="5" id="KW-0449">Lipoprotein</keyword>
<evidence type="ECO:0000256" key="1">
    <source>
        <dbReference type="ARBA" id="ARBA00022475"/>
    </source>
</evidence>